<sequence length="172" mass="19660">MATKFLSSDEQNGRYYATIMIQWMPVCTTLTNVKAILESTTSPMPIASQTLRLGIDLGNEPQPSLCAGLPNMSPSPDYWPTVRGAIVFNRPFTRLTRQNKFIAPSAWKTTEWPPIRLALRRRHCRYRSPSTLNVLYYPGRFSRKLLYYPTIMPYRTTGVMLSPSPRTLSLLI</sequence>
<accession>A0A9W8PYZ4</accession>
<dbReference type="AlphaFoldDB" id="A0A9W8PYZ4"/>
<dbReference type="Proteomes" id="UP001152130">
    <property type="component" value="Unassembled WGS sequence"/>
</dbReference>
<evidence type="ECO:0000313" key="2">
    <source>
        <dbReference type="Proteomes" id="UP001152130"/>
    </source>
</evidence>
<comment type="caution">
    <text evidence="1">The sequence shown here is derived from an EMBL/GenBank/DDBJ whole genome shotgun (WGS) entry which is preliminary data.</text>
</comment>
<organism evidence="1 2">
    <name type="scientific">Fusarium irregulare</name>
    <dbReference type="NCBI Taxonomy" id="2494466"/>
    <lineage>
        <taxon>Eukaryota</taxon>
        <taxon>Fungi</taxon>
        <taxon>Dikarya</taxon>
        <taxon>Ascomycota</taxon>
        <taxon>Pezizomycotina</taxon>
        <taxon>Sordariomycetes</taxon>
        <taxon>Hypocreomycetidae</taxon>
        <taxon>Hypocreales</taxon>
        <taxon>Nectriaceae</taxon>
        <taxon>Fusarium</taxon>
        <taxon>Fusarium incarnatum-equiseti species complex</taxon>
    </lineage>
</organism>
<evidence type="ECO:0000313" key="1">
    <source>
        <dbReference type="EMBL" id="KAJ4020504.1"/>
    </source>
</evidence>
<dbReference type="EMBL" id="JAPDHF010000003">
    <property type="protein sequence ID" value="KAJ4020504.1"/>
    <property type="molecule type" value="Genomic_DNA"/>
</dbReference>
<protein>
    <submittedName>
        <fullName evidence="1">Uncharacterized protein</fullName>
    </submittedName>
</protein>
<proteinExistence type="predicted"/>
<keyword evidence="2" id="KW-1185">Reference proteome</keyword>
<name>A0A9W8PYZ4_9HYPO</name>
<reference evidence="1" key="1">
    <citation type="submission" date="2022-10" db="EMBL/GenBank/DDBJ databases">
        <title>Fusarium specimens isolated from Avocado Roots.</title>
        <authorList>
            <person name="Stajich J."/>
            <person name="Roper C."/>
            <person name="Heimlech-Rivalta G."/>
        </authorList>
    </citation>
    <scope>NUCLEOTIDE SEQUENCE</scope>
    <source>
        <strain evidence="1">CF00143</strain>
    </source>
</reference>
<gene>
    <name evidence="1" type="ORF">NW766_001991</name>
</gene>